<gene>
    <name evidence="3" type="ORF">GCM10022197_42180</name>
</gene>
<proteinExistence type="predicted"/>
<organism evidence="3 4">
    <name type="scientific">Microlunatus spumicola</name>
    <dbReference type="NCBI Taxonomy" id="81499"/>
    <lineage>
        <taxon>Bacteria</taxon>
        <taxon>Bacillati</taxon>
        <taxon>Actinomycetota</taxon>
        <taxon>Actinomycetes</taxon>
        <taxon>Propionibacteriales</taxon>
        <taxon>Propionibacteriaceae</taxon>
        <taxon>Microlunatus</taxon>
    </lineage>
</organism>
<protein>
    <recommendedName>
        <fullName evidence="5">Capsular polysaccharide biosynthesis protein</fullName>
    </recommendedName>
</protein>
<keyword evidence="2" id="KW-1133">Transmembrane helix</keyword>
<feature type="compositionally biased region" description="Low complexity" evidence="1">
    <location>
        <begin position="208"/>
        <end position="217"/>
    </location>
</feature>
<evidence type="ECO:0000313" key="4">
    <source>
        <dbReference type="Proteomes" id="UP001500767"/>
    </source>
</evidence>
<evidence type="ECO:0000256" key="2">
    <source>
        <dbReference type="SAM" id="Phobius"/>
    </source>
</evidence>
<keyword evidence="2" id="KW-0472">Membrane</keyword>
<accession>A0ABP6YC02</accession>
<keyword evidence="2" id="KW-0812">Transmembrane</keyword>
<keyword evidence="4" id="KW-1185">Reference proteome</keyword>
<sequence length="244" mass="25392">MEKKPSRFADRTLRRSILAGAVAALVLLVAGLVLAATTTSEWTAESVSVVLPDATLSASDSAAYYETLSRGQIVATFAEVASNKRFEQQAEQNLGLDAARSAGVTTEVTVAPSTSVVLIRATSDDRTVAEQVTQEMTTVSQAYLQGLAKPYRLDVVNPGTGTSFRSSTSPLVVAGAAVVVALVGGLAIQQAVYHSLVALRPERRRALPAGPADVPAAVGPPPEAPEPPAHDAPGVPSDRRPQWG</sequence>
<feature type="compositionally biased region" description="Pro residues" evidence="1">
    <location>
        <begin position="218"/>
        <end position="227"/>
    </location>
</feature>
<evidence type="ECO:0000256" key="1">
    <source>
        <dbReference type="SAM" id="MobiDB-lite"/>
    </source>
</evidence>
<evidence type="ECO:0008006" key="5">
    <source>
        <dbReference type="Google" id="ProtNLM"/>
    </source>
</evidence>
<feature type="transmembrane region" description="Helical" evidence="2">
    <location>
        <begin position="171"/>
        <end position="196"/>
    </location>
</feature>
<dbReference type="EMBL" id="BAAAYR010000007">
    <property type="protein sequence ID" value="GAA3580053.1"/>
    <property type="molecule type" value="Genomic_DNA"/>
</dbReference>
<reference evidence="4" key="1">
    <citation type="journal article" date="2019" name="Int. J. Syst. Evol. Microbiol.">
        <title>The Global Catalogue of Microorganisms (GCM) 10K type strain sequencing project: providing services to taxonomists for standard genome sequencing and annotation.</title>
        <authorList>
            <consortium name="The Broad Institute Genomics Platform"/>
            <consortium name="The Broad Institute Genome Sequencing Center for Infectious Disease"/>
            <person name="Wu L."/>
            <person name="Ma J."/>
        </authorList>
    </citation>
    <scope>NUCLEOTIDE SEQUENCE [LARGE SCALE GENOMIC DNA]</scope>
    <source>
        <strain evidence="4">JCM 16540</strain>
    </source>
</reference>
<name>A0ABP6YC02_9ACTN</name>
<dbReference type="RefSeq" id="WP_204912956.1">
    <property type="nucleotide sequence ID" value="NZ_BAAAYR010000007.1"/>
</dbReference>
<dbReference type="Proteomes" id="UP001500767">
    <property type="component" value="Unassembled WGS sequence"/>
</dbReference>
<comment type="caution">
    <text evidence="3">The sequence shown here is derived from an EMBL/GenBank/DDBJ whole genome shotgun (WGS) entry which is preliminary data.</text>
</comment>
<evidence type="ECO:0000313" key="3">
    <source>
        <dbReference type="EMBL" id="GAA3580053.1"/>
    </source>
</evidence>
<feature type="region of interest" description="Disordered" evidence="1">
    <location>
        <begin position="208"/>
        <end position="244"/>
    </location>
</feature>